<gene>
    <name evidence="2" type="ORF">Pan44_44200</name>
</gene>
<accession>A0A517SJT3</accession>
<dbReference type="Proteomes" id="UP000315700">
    <property type="component" value="Chromosome"/>
</dbReference>
<evidence type="ECO:0000313" key="3">
    <source>
        <dbReference type="Proteomes" id="UP000315700"/>
    </source>
</evidence>
<organism evidence="2 3">
    <name type="scientific">Caulifigura coniformis</name>
    <dbReference type="NCBI Taxonomy" id="2527983"/>
    <lineage>
        <taxon>Bacteria</taxon>
        <taxon>Pseudomonadati</taxon>
        <taxon>Planctomycetota</taxon>
        <taxon>Planctomycetia</taxon>
        <taxon>Planctomycetales</taxon>
        <taxon>Planctomycetaceae</taxon>
        <taxon>Caulifigura</taxon>
    </lineage>
</organism>
<proteinExistence type="predicted"/>
<dbReference type="InterPro" id="IPR011446">
    <property type="entry name" value="BBP7"/>
</dbReference>
<dbReference type="EMBL" id="CP036271">
    <property type="protein sequence ID" value="QDT56366.1"/>
    <property type="molecule type" value="Genomic_DNA"/>
</dbReference>
<feature type="chain" id="PRO_5021911050" description="Legionella pneumophila major outer membrane protein" evidence="1">
    <location>
        <begin position="26"/>
        <end position="423"/>
    </location>
</feature>
<dbReference type="KEGG" id="ccos:Pan44_44200"/>
<dbReference type="InParanoid" id="A0A517SJT3"/>
<feature type="signal peptide" evidence="1">
    <location>
        <begin position="1"/>
        <end position="25"/>
    </location>
</feature>
<dbReference type="AlphaFoldDB" id="A0A517SJT3"/>
<protein>
    <recommendedName>
        <fullName evidence="4">Legionella pneumophila major outer membrane protein</fullName>
    </recommendedName>
</protein>
<keyword evidence="3" id="KW-1185">Reference proteome</keyword>
<dbReference type="OrthoDB" id="214985at2"/>
<dbReference type="Pfam" id="PF07585">
    <property type="entry name" value="BBP7"/>
    <property type="match status" value="1"/>
</dbReference>
<name>A0A517SJT3_9PLAN</name>
<evidence type="ECO:0008006" key="4">
    <source>
        <dbReference type="Google" id="ProtNLM"/>
    </source>
</evidence>
<reference evidence="2 3" key="1">
    <citation type="submission" date="2019-02" db="EMBL/GenBank/DDBJ databases">
        <title>Deep-cultivation of Planctomycetes and their phenomic and genomic characterization uncovers novel biology.</title>
        <authorList>
            <person name="Wiegand S."/>
            <person name="Jogler M."/>
            <person name="Boedeker C."/>
            <person name="Pinto D."/>
            <person name="Vollmers J."/>
            <person name="Rivas-Marin E."/>
            <person name="Kohn T."/>
            <person name="Peeters S.H."/>
            <person name="Heuer A."/>
            <person name="Rast P."/>
            <person name="Oberbeckmann S."/>
            <person name="Bunk B."/>
            <person name="Jeske O."/>
            <person name="Meyerdierks A."/>
            <person name="Storesund J.E."/>
            <person name="Kallscheuer N."/>
            <person name="Luecker S."/>
            <person name="Lage O.M."/>
            <person name="Pohl T."/>
            <person name="Merkel B.J."/>
            <person name="Hornburger P."/>
            <person name="Mueller R.-W."/>
            <person name="Bruemmer F."/>
            <person name="Labrenz M."/>
            <person name="Spormann A.M."/>
            <person name="Op den Camp H."/>
            <person name="Overmann J."/>
            <person name="Amann R."/>
            <person name="Jetten M.S.M."/>
            <person name="Mascher T."/>
            <person name="Medema M.H."/>
            <person name="Devos D.P."/>
            <person name="Kaster A.-K."/>
            <person name="Ovreas L."/>
            <person name="Rohde M."/>
            <person name="Galperin M.Y."/>
            <person name="Jogler C."/>
        </authorList>
    </citation>
    <scope>NUCLEOTIDE SEQUENCE [LARGE SCALE GENOMIC DNA]</scope>
    <source>
        <strain evidence="2 3">Pan44</strain>
    </source>
</reference>
<evidence type="ECO:0000256" key="1">
    <source>
        <dbReference type="SAM" id="SignalP"/>
    </source>
</evidence>
<keyword evidence="1" id="KW-0732">Signal</keyword>
<sequence length="423" mass="46189" precursor="true">MTMPWRFSMSLATVLLAATSSLVRAQGPMPPHTWGPPPGSQGMVPACPPGGMGPAYYGQACPPGRGGAPYQPVDPDIFYDSDSQIDLVIRETIRRSWMRVEFLHWNIKDPGNHLLGAETATVDPREPFPAFDPGNIQRAGVTAFVPTTGDVKFDSLPGMRLTIGAPTEWGTFEADIWAIMNASTTLSFDPEFDGLTGLTNIPAVTLTVNGGPSDTQMILFDNGYDAELRSGMWGTQGNWIGNPVTPQNTLCLSPVVGLRYIKFDEELRISGNDIATGTSPRITSKSNNNFVGPQVGVRASLDSKWMSLGLEPKVMLGINRHQDSVRTSQIFDVSNPNTLSTNEDTDFAPAFNLPGYAKLHLSENFSFFAGYELLWLSNATRATEQVVYDSPAISTNPGQIRVKKHREQVYAHGFMVGGELRFR</sequence>
<evidence type="ECO:0000313" key="2">
    <source>
        <dbReference type="EMBL" id="QDT56366.1"/>
    </source>
</evidence>